<dbReference type="AlphaFoldDB" id="A0A8S1EEG3"/>
<dbReference type="InterPro" id="IPR045270">
    <property type="entry name" value="STKc_AGC"/>
</dbReference>
<comment type="caution">
    <text evidence="10">The sequence shown here is derived from an EMBL/GenBank/DDBJ whole genome shotgun (WGS) entry which is preliminary data.</text>
</comment>
<evidence type="ECO:0000313" key="11">
    <source>
        <dbReference type="Proteomes" id="UP000494206"/>
    </source>
</evidence>
<keyword evidence="6 7" id="KW-0067">ATP-binding</keyword>
<dbReference type="InterPro" id="IPR000719">
    <property type="entry name" value="Prot_kinase_dom"/>
</dbReference>
<evidence type="ECO:0000256" key="5">
    <source>
        <dbReference type="ARBA" id="ARBA00022777"/>
    </source>
</evidence>
<dbReference type="Pfam" id="PF00069">
    <property type="entry name" value="Pkinase"/>
    <property type="match status" value="1"/>
</dbReference>
<dbReference type="CDD" id="cd05123">
    <property type="entry name" value="STKc_AGC"/>
    <property type="match status" value="1"/>
</dbReference>
<evidence type="ECO:0000256" key="1">
    <source>
        <dbReference type="ARBA" id="ARBA00022527"/>
    </source>
</evidence>
<dbReference type="Gene3D" id="3.30.200.20">
    <property type="entry name" value="Phosphorylase Kinase, domain 1"/>
    <property type="match status" value="1"/>
</dbReference>
<keyword evidence="2" id="KW-0597">Phosphoprotein</keyword>
<dbReference type="Proteomes" id="UP000494206">
    <property type="component" value="Unassembled WGS sequence"/>
</dbReference>
<evidence type="ECO:0000256" key="3">
    <source>
        <dbReference type="ARBA" id="ARBA00022679"/>
    </source>
</evidence>
<evidence type="ECO:0000256" key="4">
    <source>
        <dbReference type="ARBA" id="ARBA00022741"/>
    </source>
</evidence>
<protein>
    <recommendedName>
        <fullName evidence="12">Protein kinase domain-containing protein</fullName>
    </recommendedName>
</protein>
<dbReference type="Gene3D" id="1.10.510.10">
    <property type="entry name" value="Transferase(Phosphotransferase) domain 1"/>
    <property type="match status" value="1"/>
</dbReference>
<feature type="domain" description="AGC-kinase C-terminal" evidence="9">
    <location>
        <begin position="505"/>
        <end position="552"/>
    </location>
</feature>
<keyword evidence="5" id="KW-0418">Kinase</keyword>
<keyword evidence="11" id="KW-1185">Reference proteome</keyword>
<dbReference type="PROSITE" id="PS51285">
    <property type="entry name" value="AGC_KINASE_CTER"/>
    <property type="match status" value="1"/>
</dbReference>
<keyword evidence="4 7" id="KW-0547">Nucleotide-binding</keyword>
<dbReference type="InterPro" id="IPR000961">
    <property type="entry name" value="AGC-kinase_C"/>
</dbReference>
<evidence type="ECO:0008006" key="12">
    <source>
        <dbReference type="Google" id="ProtNLM"/>
    </source>
</evidence>
<dbReference type="PROSITE" id="PS00107">
    <property type="entry name" value="PROTEIN_KINASE_ATP"/>
    <property type="match status" value="1"/>
</dbReference>
<dbReference type="PROSITE" id="PS00108">
    <property type="entry name" value="PROTEIN_KINASE_ST"/>
    <property type="match status" value="1"/>
</dbReference>
<evidence type="ECO:0000259" key="9">
    <source>
        <dbReference type="PROSITE" id="PS51285"/>
    </source>
</evidence>
<organism evidence="10 11">
    <name type="scientific">Caenorhabditis bovis</name>
    <dbReference type="NCBI Taxonomy" id="2654633"/>
    <lineage>
        <taxon>Eukaryota</taxon>
        <taxon>Metazoa</taxon>
        <taxon>Ecdysozoa</taxon>
        <taxon>Nematoda</taxon>
        <taxon>Chromadorea</taxon>
        <taxon>Rhabditida</taxon>
        <taxon>Rhabditina</taxon>
        <taxon>Rhabditomorpha</taxon>
        <taxon>Rhabditoidea</taxon>
        <taxon>Rhabditidae</taxon>
        <taxon>Peloderinae</taxon>
        <taxon>Caenorhabditis</taxon>
    </lineage>
</organism>
<dbReference type="EMBL" id="CADEPM010000001">
    <property type="protein sequence ID" value="CAB3397924.1"/>
    <property type="molecule type" value="Genomic_DNA"/>
</dbReference>
<feature type="binding site" evidence="7">
    <location>
        <position position="289"/>
    </location>
    <ligand>
        <name>ATP</name>
        <dbReference type="ChEBI" id="CHEBI:30616"/>
    </ligand>
</feature>
<dbReference type="InterPro" id="IPR008271">
    <property type="entry name" value="Ser/Thr_kinase_AS"/>
</dbReference>
<evidence type="ECO:0000259" key="8">
    <source>
        <dbReference type="PROSITE" id="PS50011"/>
    </source>
</evidence>
<dbReference type="SMART" id="SM00220">
    <property type="entry name" value="S_TKc"/>
    <property type="match status" value="1"/>
</dbReference>
<sequence length="552" mass="64001">METVETLLADIDREWKIISRCKQSIENQEPYDMNSIKQQIDISNSKIATMNMKMLYLKNINGVLKIRVTGLHDLDLSTSHKTGKYASDALFRKIKKGSKLGFSKYGNRKLRSRSHDFIIVIHVGGKKAAMVFWNDSKTMCGGDEEVIELKKSRHLDFEIYHTDSRSLCAIGTFWLGSLFKGHSMPDSCDTVTHSSVQLLPRGTLHIQSSYSEKVAETRRDEEHRSKWSTLRRRNTFVETSSSSRRHLSHSIYREHLVNYEIMDIIGIGAFGTVHLAKSHRDNKYYAIKKIDKIGKSKRFETSELNILKQLNHPLICNLIEEFIENGVLYLVLEFCEAGDLHTHLSRTFFGFNEEQITFFAASLVLAVEYLHDQLLVHRDLKPENMMLTRDGYVKVIDFGLCKQLKNRREKIHEIVGTTTHLAAEVRRREPYGIEVDWWALGVSLYQLRTKSQPFYGGRECEMERNSRITKWHIFHDLLIGLMANHPLARLGYYSSKDVKKHPFFMDTDFEAILDKKAISPYIPFLKDTIDLEYFDQKTFQDSQSSGSTNEEY</sequence>
<evidence type="ECO:0000256" key="6">
    <source>
        <dbReference type="ARBA" id="ARBA00022840"/>
    </source>
</evidence>
<feature type="domain" description="Protein kinase" evidence="8">
    <location>
        <begin position="259"/>
        <end position="504"/>
    </location>
</feature>
<dbReference type="SUPFAM" id="SSF56112">
    <property type="entry name" value="Protein kinase-like (PK-like)"/>
    <property type="match status" value="1"/>
</dbReference>
<dbReference type="InterPro" id="IPR011009">
    <property type="entry name" value="Kinase-like_dom_sf"/>
</dbReference>
<name>A0A8S1EEG3_9PELO</name>
<accession>A0A8S1EEG3</accession>
<dbReference type="FunFam" id="1.10.510.10:FF:001024">
    <property type="entry name" value="AGC protein kinase"/>
    <property type="match status" value="1"/>
</dbReference>
<reference evidence="10 11" key="1">
    <citation type="submission" date="2020-04" db="EMBL/GenBank/DDBJ databases">
        <authorList>
            <person name="Laetsch R D."/>
            <person name="Stevens L."/>
            <person name="Kumar S."/>
            <person name="Blaxter L. M."/>
        </authorList>
    </citation>
    <scope>NUCLEOTIDE SEQUENCE [LARGE SCALE GENOMIC DNA]</scope>
</reference>
<proteinExistence type="predicted"/>
<evidence type="ECO:0000256" key="7">
    <source>
        <dbReference type="PROSITE-ProRule" id="PRU10141"/>
    </source>
</evidence>
<dbReference type="GO" id="GO:0004674">
    <property type="term" value="F:protein serine/threonine kinase activity"/>
    <property type="evidence" value="ECO:0007669"/>
    <property type="project" value="UniProtKB-KW"/>
</dbReference>
<dbReference type="OrthoDB" id="5793021at2759"/>
<keyword evidence="3" id="KW-0808">Transferase</keyword>
<keyword evidence="1" id="KW-0723">Serine/threonine-protein kinase</keyword>
<evidence type="ECO:0000256" key="2">
    <source>
        <dbReference type="ARBA" id="ARBA00022553"/>
    </source>
</evidence>
<dbReference type="PROSITE" id="PS50011">
    <property type="entry name" value="PROTEIN_KINASE_DOM"/>
    <property type="match status" value="1"/>
</dbReference>
<dbReference type="PANTHER" id="PTHR24351">
    <property type="entry name" value="RIBOSOMAL PROTEIN S6 KINASE"/>
    <property type="match status" value="1"/>
</dbReference>
<dbReference type="GO" id="GO:0005524">
    <property type="term" value="F:ATP binding"/>
    <property type="evidence" value="ECO:0007669"/>
    <property type="project" value="UniProtKB-UniRule"/>
</dbReference>
<gene>
    <name evidence="10" type="ORF">CBOVIS_LOCUS1265</name>
</gene>
<evidence type="ECO:0000313" key="10">
    <source>
        <dbReference type="EMBL" id="CAB3397924.1"/>
    </source>
</evidence>
<dbReference type="InterPro" id="IPR017441">
    <property type="entry name" value="Protein_kinase_ATP_BS"/>
</dbReference>